<reference evidence="1" key="1">
    <citation type="submission" date="2023-02" db="EMBL/GenBank/DDBJ databases">
        <title>Kitasatospora phosalacinea NBRC 14627.</title>
        <authorList>
            <person name="Ichikawa N."/>
            <person name="Sato H."/>
            <person name="Tonouchi N."/>
        </authorList>
    </citation>
    <scope>NUCLEOTIDE SEQUENCE</scope>
    <source>
        <strain evidence="1">NBRC 14627</strain>
    </source>
</reference>
<accession>A0A9W6V3K5</accession>
<comment type="caution">
    <text evidence="1">The sequence shown here is derived from an EMBL/GenBank/DDBJ whole genome shotgun (WGS) entry which is preliminary data.</text>
</comment>
<evidence type="ECO:0000313" key="1">
    <source>
        <dbReference type="EMBL" id="GLW73756.1"/>
    </source>
</evidence>
<evidence type="ECO:0000313" key="2">
    <source>
        <dbReference type="Proteomes" id="UP001165041"/>
    </source>
</evidence>
<sequence length="168" mass="18343">MPVTAPPTDHQLLTIYLNNHLAGAAAGTRRAHRTARSLSDPEGARLLRQLAADIACDTASLRRVMRELGVPERRPYAWLGRLGELAGLLKPNGTLLRRSPLTDLVELEALRLGVLGKRQLWAALADRAGADPRVDRARLDELADRADRQAELLEGLRRSAAGVLTARP</sequence>
<dbReference type="EMBL" id="BSSA01000028">
    <property type="protein sequence ID" value="GLW73756.1"/>
    <property type="molecule type" value="Genomic_DNA"/>
</dbReference>
<protein>
    <submittedName>
        <fullName evidence="1">Uncharacterized protein</fullName>
    </submittedName>
</protein>
<name>A0A9W6V3K5_9ACTN</name>
<organism evidence="1 2">
    <name type="scientific">Kitasatospora phosalacinea</name>
    <dbReference type="NCBI Taxonomy" id="2065"/>
    <lineage>
        <taxon>Bacteria</taxon>
        <taxon>Bacillati</taxon>
        <taxon>Actinomycetota</taxon>
        <taxon>Actinomycetes</taxon>
        <taxon>Kitasatosporales</taxon>
        <taxon>Streptomycetaceae</taxon>
        <taxon>Kitasatospora</taxon>
    </lineage>
</organism>
<dbReference type="AlphaFoldDB" id="A0A9W6V3K5"/>
<dbReference type="Proteomes" id="UP001165041">
    <property type="component" value="Unassembled WGS sequence"/>
</dbReference>
<gene>
    <name evidence="1" type="ORF">Kpho02_60540</name>
</gene>
<proteinExistence type="predicted"/>